<sequence>MKFIIAGLGNFGASLAQKLTAQGNEVIGIDNRMEKVDLYKEKISHTICMDATEEFAVTGLPLDDTDVVIVAIGEDQGSNIMTTALFKNMQVKRLISRAINSLHEKVLVAIGVDEIVHPEEETAERWAKKLCLNNVVDSFELSDDFSIIEANVPKECIGQTIREVGFRLKYNLLVLTIMKETEVKSLLGKSRKEMRIQGIATPDQNLEESDILVLYGANRDLQDFLKQKGHESR</sequence>
<evidence type="ECO:0000313" key="4">
    <source>
        <dbReference type="Proteomes" id="UP000649799"/>
    </source>
</evidence>
<proteinExistence type="predicted"/>
<comment type="caution">
    <text evidence="3">The sequence shown here is derived from an EMBL/GenBank/DDBJ whole genome shotgun (WGS) entry which is preliminary data.</text>
</comment>
<dbReference type="SUPFAM" id="SSF51735">
    <property type="entry name" value="NAD(P)-binding Rossmann-fold domains"/>
    <property type="match status" value="1"/>
</dbReference>
<dbReference type="PANTHER" id="PTHR43833">
    <property type="entry name" value="POTASSIUM CHANNEL PROTEIN 2-RELATED-RELATED"/>
    <property type="match status" value="1"/>
</dbReference>
<dbReference type="PROSITE" id="PS51201">
    <property type="entry name" value="RCK_N"/>
    <property type="match status" value="1"/>
</dbReference>
<dbReference type="Gene3D" id="3.30.70.1450">
    <property type="entry name" value="Regulator of K+ conductance, C-terminal domain"/>
    <property type="match status" value="1"/>
</dbReference>
<dbReference type="InterPro" id="IPR036291">
    <property type="entry name" value="NAD(P)-bd_dom_sf"/>
</dbReference>
<dbReference type="Pfam" id="PF02254">
    <property type="entry name" value="TrkA_N"/>
    <property type="match status" value="1"/>
</dbReference>
<evidence type="ECO:0000313" key="3">
    <source>
        <dbReference type="EMBL" id="NHE55489.1"/>
    </source>
</evidence>
<dbReference type="Gene3D" id="3.40.50.720">
    <property type="entry name" value="NAD(P)-binding Rossmann-like Domain"/>
    <property type="match status" value="1"/>
</dbReference>
<keyword evidence="4" id="KW-1185">Reference proteome</keyword>
<dbReference type="PROSITE" id="PS51202">
    <property type="entry name" value="RCK_C"/>
    <property type="match status" value="1"/>
</dbReference>
<dbReference type="Proteomes" id="UP000649799">
    <property type="component" value="Unassembled WGS sequence"/>
</dbReference>
<dbReference type="PANTHER" id="PTHR43833:SF7">
    <property type="entry name" value="KTR SYSTEM POTASSIUM UPTAKE PROTEIN C"/>
    <property type="match status" value="1"/>
</dbReference>
<evidence type="ECO:0000259" key="1">
    <source>
        <dbReference type="PROSITE" id="PS51201"/>
    </source>
</evidence>
<evidence type="ECO:0000259" key="2">
    <source>
        <dbReference type="PROSITE" id="PS51202"/>
    </source>
</evidence>
<dbReference type="InterPro" id="IPR003148">
    <property type="entry name" value="RCK_N"/>
</dbReference>
<dbReference type="InterPro" id="IPR050721">
    <property type="entry name" value="Trk_Ktr_HKT_K-transport"/>
</dbReference>
<feature type="domain" description="RCK N-terminal" evidence="1">
    <location>
        <begin position="1"/>
        <end position="116"/>
    </location>
</feature>
<protein>
    <submittedName>
        <fullName evidence="3">TrkA family potassium uptake protein</fullName>
    </submittedName>
</protein>
<gene>
    <name evidence="3" type="ORF">G9Q97_01535</name>
</gene>
<dbReference type="InterPro" id="IPR006037">
    <property type="entry name" value="RCK_C"/>
</dbReference>
<dbReference type="InterPro" id="IPR036721">
    <property type="entry name" value="RCK_C_sf"/>
</dbReference>
<accession>A0ABX0H583</accession>
<reference evidence="3 4" key="1">
    <citation type="submission" date="2020-03" db="EMBL/GenBank/DDBJ databases">
        <title>Cyclobacterium plantarum sp. nov., a marine bacterium isolated from a coastal-marine wetland.</title>
        <authorList>
            <person name="Sanchez-Porro C."/>
            <person name="Ventosa A."/>
            <person name="Amoozegar M."/>
        </authorList>
    </citation>
    <scope>NUCLEOTIDE SEQUENCE [LARGE SCALE GENOMIC DNA]</scope>
    <source>
        <strain evidence="3 4">GBPx2</strain>
    </source>
</reference>
<dbReference type="EMBL" id="JAANYN010000001">
    <property type="protein sequence ID" value="NHE55489.1"/>
    <property type="molecule type" value="Genomic_DNA"/>
</dbReference>
<feature type="domain" description="RCK C-terminal" evidence="2">
    <location>
        <begin position="134"/>
        <end position="230"/>
    </location>
</feature>
<dbReference type="RefSeq" id="WP_166142444.1">
    <property type="nucleotide sequence ID" value="NZ_JAANYN010000001.1"/>
</dbReference>
<name>A0ABX0H583_9BACT</name>
<organism evidence="3 4">
    <name type="scientific">Cyclobacterium plantarum</name>
    <dbReference type="NCBI Taxonomy" id="2716263"/>
    <lineage>
        <taxon>Bacteria</taxon>
        <taxon>Pseudomonadati</taxon>
        <taxon>Bacteroidota</taxon>
        <taxon>Cytophagia</taxon>
        <taxon>Cytophagales</taxon>
        <taxon>Cyclobacteriaceae</taxon>
        <taxon>Cyclobacterium</taxon>
    </lineage>
</organism>
<dbReference type="SUPFAM" id="SSF116726">
    <property type="entry name" value="TrkA C-terminal domain-like"/>
    <property type="match status" value="1"/>
</dbReference>